<reference evidence="3" key="1">
    <citation type="journal article" date="2014" name="Int. J. Syst. Evol. Microbiol.">
        <title>Complete genome sequence of Corynebacterium casei LMG S-19264T (=DSM 44701T), isolated from a smear-ripened cheese.</title>
        <authorList>
            <consortium name="US DOE Joint Genome Institute (JGI-PGF)"/>
            <person name="Walter F."/>
            <person name="Albersmeier A."/>
            <person name="Kalinowski J."/>
            <person name="Ruckert C."/>
        </authorList>
    </citation>
    <scope>NUCLEOTIDE SEQUENCE</scope>
    <source>
        <strain evidence="3">CGMCC 1.15290</strain>
    </source>
</reference>
<keyword evidence="1" id="KW-0472">Membrane</keyword>
<organism evidence="3 4">
    <name type="scientific">Filimonas zeae</name>
    <dbReference type="NCBI Taxonomy" id="1737353"/>
    <lineage>
        <taxon>Bacteria</taxon>
        <taxon>Pseudomonadati</taxon>
        <taxon>Bacteroidota</taxon>
        <taxon>Chitinophagia</taxon>
        <taxon>Chitinophagales</taxon>
        <taxon>Chitinophagaceae</taxon>
        <taxon>Filimonas</taxon>
    </lineage>
</organism>
<feature type="transmembrane region" description="Helical" evidence="1">
    <location>
        <begin position="75"/>
        <end position="95"/>
    </location>
</feature>
<comment type="caution">
    <text evidence="3">The sequence shown here is derived from an EMBL/GenBank/DDBJ whole genome shotgun (WGS) entry which is preliminary data.</text>
</comment>
<dbReference type="InterPro" id="IPR011642">
    <property type="entry name" value="Gate_dom"/>
</dbReference>
<dbReference type="Pfam" id="PF07670">
    <property type="entry name" value="Gate"/>
    <property type="match status" value="2"/>
</dbReference>
<evidence type="ECO:0000313" key="4">
    <source>
        <dbReference type="Proteomes" id="UP000627292"/>
    </source>
</evidence>
<dbReference type="PIRSF" id="PIRSF036542">
    <property type="entry name" value="SpmA_SpmB"/>
    <property type="match status" value="1"/>
</dbReference>
<feature type="transmembrane region" description="Helical" evidence="1">
    <location>
        <begin position="6"/>
        <end position="23"/>
    </location>
</feature>
<feature type="domain" description="Nucleoside transporter/FeoB GTPase Gate" evidence="2">
    <location>
        <begin position="307"/>
        <end position="412"/>
    </location>
</feature>
<sequence length="441" mass="47546">MGWLDFSKILFSVLAILGGIALVRTAVRNKNGALGVVWMSFFFIALAIGLYKYLFLQDVEVFKKLVDGVFDSARISVMDVALPLVGTMVFFLGLMNIAEKAGAVNWLARLLNPFMTRLFPEVPDNHPAMGQMILNFSANMLGLDNAATPFGLKAMESLQELNKEKDTASNAQIMFVILHTSGLVLIPLSIISYRLAAGSANPASVFIPCVLGTVCTTLAAILVISLRQRLKWDWVLFAWMLGIAGMVAILATTVGLMSGENKSVFSKVAGNLILLVLIVIIIAGGVWKKVNVFDAFIEGAKGGFEVVLKIIPYLVAMLVAIRVFRECGALDYITNVLSVVIGYTGVNTDFVPALPTAIMKPFSGGGARGLMLDTMKVHGADSFVGQLACVFHGSADSTFYIVAVYFGSVGIKKVRYAISMGLLAELIGVIAAIFIAYIFFH</sequence>
<dbReference type="InterPro" id="IPR011415">
    <property type="entry name" value="SpmA_SpmB"/>
</dbReference>
<proteinExistence type="predicted"/>
<name>A0A917J455_9BACT</name>
<dbReference type="EMBL" id="BMIB01000009">
    <property type="protein sequence ID" value="GGH83224.1"/>
    <property type="molecule type" value="Genomic_DNA"/>
</dbReference>
<dbReference type="RefSeq" id="WP_229688072.1">
    <property type="nucleotide sequence ID" value="NZ_BMIB01000009.1"/>
</dbReference>
<keyword evidence="1" id="KW-0812">Transmembrane</keyword>
<evidence type="ECO:0000313" key="3">
    <source>
        <dbReference type="EMBL" id="GGH83224.1"/>
    </source>
</evidence>
<dbReference type="Proteomes" id="UP000627292">
    <property type="component" value="Unassembled WGS sequence"/>
</dbReference>
<feature type="domain" description="Nucleoside transporter/FeoB GTPase Gate" evidence="2">
    <location>
        <begin position="82"/>
        <end position="188"/>
    </location>
</feature>
<feature type="transmembrane region" description="Helical" evidence="1">
    <location>
        <begin position="268"/>
        <end position="286"/>
    </location>
</feature>
<feature type="transmembrane region" description="Helical" evidence="1">
    <location>
        <begin position="173"/>
        <end position="193"/>
    </location>
</feature>
<dbReference type="PANTHER" id="PTHR35793">
    <property type="entry name" value="INNER MEMBRANE PROTEIN YJIG"/>
    <property type="match status" value="1"/>
</dbReference>
<keyword evidence="4" id="KW-1185">Reference proteome</keyword>
<feature type="transmembrane region" description="Helical" evidence="1">
    <location>
        <begin position="418"/>
        <end position="440"/>
    </location>
</feature>
<dbReference type="GO" id="GO:0005886">
    <property type="term" value="C:plasma membrane"/>
    <property type="evidence" value="ECO:0007669"/>
    <property type="project" value="TreeGrafter"/>
</dbReference>
<keyword evidence="1" id="KW-1133">Transmembrane helix</keyword>
<evidence type="ECO:0000259" key="2">
    <source>
        <dbReference type="Pfam" id="PF07670"/>
    </source>
</evidence>
<feature type="transmembrane region" description="Helical" evidence="1">
    <location>
        <begin position="35"/>
        <end position="55"/>
    </location>
</feature>
<feature type="transmembrane region" description="Helical" evidence="1">
    <location>
        <begin position="236"/>
        <end position="256"/>
    </location>
</feature>
<gene>
    <name evidence="3" type="ORF">GCM10011379_58290</name>
</gene>
<reference evidence="3" key="2">
    <citation type="submission" date="2020-09" db="EMBL/GenBank/DDBJ databases">
        <authorList>
            <person name="Sun Q."/>
            <person name="Zhou Y."/>
        </authorList>
    </citation>
    <scope>NUCLEOTIDE SEQUENCE</scope>
    <source>
        <strain evidence="3">CGMCC 1.15290</strain>
    </source>
</reference>
<feature type="transmembrane region" description="Helical" evidence="1">
    <location>
        <begin position="205"/>
        <end position="224"/>
    </location>
</feature>
<feature type="transmembrane region" description="Helical" evidence="1">
    <location>
        <begin position="306"/>
        <end position="324"/>
    </location>
</feature>
<accession>A0A917J455</accession>
<evidence type="ECO:0000256" key="1">
    <source>
        <dbReference type="SAM" id="Phobius"/>
    </source>
</evidence>
<dbReference type="InterPro" id="IPR052549">
    <property type="entry name" value="SpmB"/>
</dbReference>
<dbReference type="PANTHER" id="PTHR35793:SF2">
    <property type="entry name" value="INNER MEMBRANE PROTEIN YJIG"/>
    <property type="match status" value="1"/>
</dbReference>
<feature type="transmembrane region" description="Helical" evidence="1">
    <location>
        <begin position="383"/>
        <end position="406"/>
    </location>
</feature>
<protein>
    <submittedName>
        <fullName evidence="3">Membrane protein</fullName>
    </submittedName>
</protein>
<dbReference type="AlphaFoldDB" id="A0A917J455"/>